<feature type="chain" id="PRO_5042829986" evidence="1">
    <location>
        <begin position="24"/>
        <end position="125"/>
    </location>
</feature>
<gene>
    <name evidence="2" type="ORF">QBC37DRAFT_374451</name>
</gene>
<sequence>MVSIKSIATGLLVLAASAVVAAPAPDGAADIKARQDTTRVRMCEHPYWGGECIEPTGTWAQCQNVPAGWDNRASSVKGLTANFYFGCKWFEHFNCEGRMYTNNEDANLSDGDGFFDDRISSWRCP</sequence>
<evidence type="ECO:0000313" key="3">
    <source>
        <dbReference type="Proteomes" id="UP001301769"/>
    </source>
</evidence>
<dbReference type="AlphaFoldDB" id="A0AAN6Y6D8"/>
<accession>A0AAN6Y6D8</accession>
<evidence type="ECO:0000256" key="1">
    <source>
        <dbReference type="SAM" id="SignalP"/>
    </source>
</evidence>
<proteinExistence type="predicted"/>
<dbReference type="InterPro" id="IPR011024">
    <property type="entry name" value="G_crystallin-like"/>
</dbReference>
<name>A0AAN6Y6D8_9PEZI</name>
<organism evidence="2 3">
    <name type="scientific">Rhypophila decipiens</name>
    <dbReference type="NCBI Taxonomy" id="261697"/>
    <lineage>
        <taxon>Eukaryota</taxon>
        <taxon>Fungi</taxon>
        <taxon>Dikarya</taxon>
        <taxon>Ascomycota</taxon>
        <taxon>Pezizomycotina</taxon>
        <taxon>Sordariomycetes</taxon>
        <taxon>Sordariomycetidae</taxon>
        <taxon>Sordariales</taxon>
        <taxon>Naviculisporaceae</taxon>
        <taxon>Rhypophila</taxon>
    </lineage>
</organism>
<keyword evidence="1" id="KW-0732">Signal</keyword>
<dbReference type="Proteomes" id="UP001301769">
    <property type="component" value="Unassembled WGS sequence"/>
</dbReference>
<protein>
    <submittedName>
        <fullName evidence="2">Uncharacterized protein</fullName>
    </submittedName>
</protein>
<dbReference type="EMBL" id="MU858116">
    <property type="protein sequence ID" value="KAK4212998.1"/>
    <property type="molecule type" value="Genomic_DNA"/>
</dbReference>
<reference evidence="2" key="2">
    <citation type="submission" date="2023-05" db="EMBL/GenBank/DDBJ databases">
        <authorList>
            <consortium name="Lawrence Berkeley National Laboratory"/>
            <person name="Steindorff A."/>
            <person name="Hensen N."/>
            <person name="Bonometti L."/>
            <person name="Westerberg I."/>
            <person name="Brannstrom I.O."/>
            <person name="Guillou S."/>
            <person name="Cros-Aarteil S."/>
            <person name="Calhoun S."/>
            <person name="Haridas S."/>
            <person name="Kuo A."/>
            <person name="Mondo S."/>
            <person name="Pangilinan J."/>
            <person name="Riley R."/>
            <person name="Labutti K."/>
            <person name="Andreopoulos B."/>
            <person name="Lipzen A."/>
            <person name="Chen C."/>
            <person name="Yanf M."/>
            <person name="Daum C."/>
            <person name="Ng V."/>
            <person name="Clum A."/>
            <person name="Ohm R."/>
            <person name="Martin F."/>
            <person name="Silar P."/>
            <person name="Natvig D."/>
            <person name="Lalanne C."/>
            <person name="Gautier V."/>
            <person name="Ament-Velasquez S.L."/>
            <person name="Kruys A."/>
            <person name="Hutchinson M.I."/>
            <person name="Powell A.J."/>
            <person name="Barry K."/>
            <person name="Miller A.N."/>
            <person name="Grigoriev I.V."/>
            <person name="Debuchy R."/>
            <person name="Gladieux P."/>
            <person name="Thoren M.H."/>
            <person name="Johannesson H."/>
        </authorList>
    </citation>
    <scope>NUCLEOTIDE SEQUENCE</scope>
    <source>
        <strain evidence="2">PSN293</strain>
    </source>
</reference>
<dbReference type="Gene3D" id="2.60.20.10">
    <property type="entry name" value="Crystallins"/>
    <property type="match status" value="1"/>
</dbReference>
<comment type="caution">
    <text evidence="2">The sequence shown here is derived from an EMBL/GenBank/DDBJ whole genome shotgun (WGS) entry which is preliminary data.</text>
</comment>
<keyword evidence="3" id="KW-1185">Reference proteome</keyword>
<dbReference type="SUPFAM" id="SSF49695">
    <property type="entry name" value="gamma-Crystallin-like"/>
    <property type="match status" value="1"/>
</dbReference>
<evidence type="ECO:0000313" key="2">
    <source>
        <dbReference type="EMBL" id="KAK4212998.1"/>
    </source>
</evidence>
<reference evidence="2" key="1">
    <citation type="journal article" date="2023" name="Mol. Phylogenet. Evol.">
        <title>Genome-scale phylogeny and comparative genomics of the fungal order Sordariales.</title>
        <authorList>
            <person name="Hensen N."/>
            <person name="Bonometti L."/>
            <person name="Westerberg I."/>
            <person name="Brannstrom I.O."/>
            <person name="Guillou S."/>
            <person name="Cros-Aarteil S."/>
            <person name="Calhoun S."/>
            <person name="Haridas S."/>
            <person name="Kuo A."/>
            <person name="Mondo S."/>
            <person name="Pangilinan J."/>
            <person name="Riley R."/>
            <person name="LaButti K."/>
            <person name="Andreopoulos B."/>
            <person name="Lipzen A."/>
            <person name="Chen C."/>
            <person name="Yan M."/>
            <person name="Daum C."/>
            <person name="Ng V."/>
            <person name="Clum A."/>
            <person name="Steindorff A."/>
            <person name="Ohm R.A."/>
            <person name="Martin F."/>
            <person name="Silar P."/>
            <person name="Natvig D.O."/>
            <person name="Lalanne C."/>
            <person name="Gautier V."/>
            <person name="Ament-Velasquez S.L."/>
            <person name="Kruys A."/>
            <person name="Hutchinson M.I."/>
            <person name="Powell A.J."/>
            <person name="Barry K."/>
            <person name="Miller A.N."/>
            <person name="Grigoriev I.V."/>
            <person name="Debuchy R."/>
            <person name="Gladieux P."/>
            <person name="Hiltunen Thoren M."/>
            <person name="Johannesson H."/>
        </authorList>
    </citation>
    <scope>NUCLEOTIDE SEQUENCE</scope>
    <source>
        <strain evidence="2">PSN293</strain>
    </source>
</reference>
<feature type="signal peptide" evidence="1">
    <location>
        <begin position="1"/>
        <end position="23"/>
    </location>
</feature>